<reference evidence="1" key="1">
    <citation type="submission" date="2011-05" db="EMBL/GenBank/DDBJ databases">
        <title>Unity in variety -- the pan-genome of the Chlamydiae.</title>
        <authorList>
            <person name="Collingro A."/>
            <person name="Tischler P."/>
            <person name="Weinmaier T."/>
            <person name="Penz T."/>
            <person name="Heinz E."/>
            <person name="Brunham R.C."/>
            <person name="Read T.D."/>
            <person name="Bavoil P.M."/>
            <person name="Sachse K."/>
            <person name="Kahane S."/>
            <person name="Friedman M.G."/>
            <person name="Rattei T."/>
            <person name="Myers G.S.A."/>
            <person name="Horn M."/>
        </authorList>
    </citation>
    <scope>NUCLEOTIDE SEQUENCE</scope>
    <source>
        <strain evidence="1">2032/99</strain>
    </source>
</reference>
<evidence type="ECO:0000313" key="1">
    <source>
        <dbReference type="EMBL" id="CCB91047.1"/>
    </source>
</evidence>
<protein>
    <submittedName>
        <fullName evidence="1">Uncharacterized protein</fullName>
    </submittedName>
</protein>
<proteinExistence type="predicted"/>
<accession>F8LC33</accession>
<dbReference type="SUPFAM" id="SSF57802">
    <property type="entry name" value="Rubredoxin-like"/>
    <property type="match status" value="1"/>
</dbReference>
<sequence>MTMGQKGTHTWDMILDYHCCPECSYIFESRQPFEEVFGKLQKKEVCPRCSKHFLVAKEKKVSFGPLIGEPQPIETEWGS</sequence>
<name>F8LC33_9BACT</name>
<dbReference type="EMBL" id="FR872646">
    <property type="protein sequence ID" value="CCB91047.1"/>
    <property type="molecule type" value="Genomic_DNA"/>
</dbReference>
<dbReference type="AlphaFoldDB" id="F8LC33"/>
<gene>
    <name evidence="1" type="ORF">WCH_CL15210</name>
</gene>
<organism evidence="1">
    <name type="scientific">Waddlia chondrophila 2032/99</name>
    <dbReference type="NCBI Taxonomy" id="765953"/>
    <lineage>
        <taxon>Bacteria</taxon>
        <taxon>Pseudomonadati</taxon>
        <taxon>Chlamydiota</taxon>
        <taxon>Chlamydiia</taxon>
        <taxon>Parachlamydiales</taxon>
        <taxon>Waddliaceae</taxon>
        <taxon>Waddlia</taxon>
    </lineage>
</organism>